<keyword evidence="1" id="KW-1133">Transmembrane helix</keyword>
<sequence length="194" mass="21217">MMNKIWAFFIVSSILFSLCTGNLDTMNKQILDTGKVAFEMTVKIIPVMALWLGIMKIASLSGLLSKMACKISRPLKILFPDIPKNHESFSLISSNIIANLFGLGNAATPFGLKAMESLQTINPKKDTASRSMITFLVLNTSGLTLIPTTIISLRMMYGSKNPTEIVVGCILATLCATLAGLLMDRFLARRSNHD</sequence>
<gene>
    <name evidence="3" type="ORF">IAD49_00805</name>
</gene>
<dbReference type="EMBL" id="DVML01000007">
    <property type="protein sequence ID" value="HIU22098.1"/>
    <property type="molecule type" value="Genomic_DNA"/>
</dbReference>
<feature type="transmembrane region" description="Helical" evidence="1">
    <location>
        <begin position="133"/>
        <end position="153"/>
    </location>
</feature>
<evidence type="ECO:0000256" key="1">
    <source>
        <dbReference type="SAM" id="Phobius"/>
    </source>
</evidence>
<reference evidence="3" key="2">
    <citation type="journal article" date="2021" name="PeerJ">
        <title>Extensive microbial diversity within the chicken gut microbiome revealed by metagenomics and culture.</title>
        <authorList>
            <person name="Gilroy R."/>
            <person name="Ravi A."/>
            <person name="Getino M."/>
            <person name="Pursley I."/>
            <person name="Horton D.L."/>
            <person name="Alikhan N.F."/>
            <person name="Baker D."/>
            <person name="Gharbi K."/>
            <person name="Hall N."/>
            <person name="Watson M."/>
            <person name="Adriaenssens E.M."/>
            <person name="Foster-Nyarko E."/>
            <person name="Jarju S."/>
            <person name="Secka A."/>
            <person name="Antonio M."/>
            <person name="Oren A."/>
            <person name="Chaudhuri R.R."/>
            <person name="La Ragione R."/>
            <person name="Hildebrand F."/>
            <person name="Pallen M.J."/>
        </authorList>
    </citation>
    <scope>NUCLEOTIDE SEQUENCE</scope>
    <source>
        <strain evidence="3">CHK197-8231</strain>
    </source>
</reference>
<evidence type="ECO:0000259" key="2">
    <source>
        <dbReference type="Pfam" id="PF07670"/>
    </source>
</evidence>
<evidence type="ECO:0000313" key="3">
    <source>
        <dbReference type="EMBL" id="HIU22098.1"/>
    </source>
</evidence>
<proteinExistence type="predicted"/>
<keyword evidence="1" id="KW-0472">Membrane</keyword>
<feature type="domain" description="Nucleoside transporter/FeoB GTPase Gate" evidence="2">
    <location>
        <begin position="42"/>
        <end position="152"/>
    </location>
</feature>
<name>A0A9D1HUY0_9BACT</name>
<comment type="caution">
    <text evidence="3">The sequence shown here is derived from an EMBL/GenBank/DDBJ whole genome shotgun (WGS) entry which is preliminary data.</text>
</comment>
<dbReference type="AlphaFoldDB" id="A0A9D1HUY0"/>
<feature type="transmembrane region" description="Helical" evidence="1">
    <location>
        <begin position="165"/>
        <end position="183"/>
    </location>
</feature>
<dbReference type="InterPro" id="IPR011642">
    <property type="entry name" value="Gate_dom"/>
</dbReference>
<organism evidence="3 4">
    <name type="scientific">Candidatus Fimihabitans intestinipullorum</name>
    <dbReference type="NCBI Taxonomy" id="2840820"/>
    <lineage>
        <taxon>Bacteria</taxon>
        <taxon>Bacillati</taxon>
        <taxon>Mycoplasmatota</taxon>
        <taxon>Mycoplasmatota incertae sedis</taxon>
        <taxon>Candidatus Fimihabitans</taxon>
    </lineage>
</organism>
<evidence type="ECO:0000313" key="4">
    <source>
        <dbReference type="Proteomes" id="UP000824087"/>
    </source>
</evidence>
<dbReference type="Pfam" id="PF07670">
    <property type="entry name" value="Gate"/>
    <property type="match status" value="1"/>
</dbReference>
<feature type="transmembrane region" description="Helical" evidence="1">
    <location>
        <begin position="45"/>
        <end position="64"/>
    </location>
</feature>
<accession>A0A9D1HUY0</accession>
<dbReference type="Proteomes" id="UP000824087">
    <property type="component" value="Unassembled WGS sequence"/>
</dbReference>
<keyword evidence="1" id="KW-0812">Transmembrane</keyword>
<protein>
    <submittedName>
        <fullName evidence="3">Spore maturation protein</fullName>
    </submittedName>
</protein>
<reference evidence="3" key="1">
    <citation type="submission" date="2020-10" db="EMBL/GenBank/DDBJ databases">
        <authorList>
            <person name="Gilroy R."/>
        </authorList>
    </citation>
    <scope>NUCLEOTIDE SEQUENCE</scope>
    <source>
        <strain evidence="3">CHK197-8231</strain>
    </source>
</reference>